<feature type="region of interest" description="Disordered" evidence="2">
    <location>
        <begin position="362"/>
        <end position="383"/>
    </location>
</feature>
<name>A0ABY7YRI2_9HYPH</name>
<dbReference type="Gene3D" id="2.40.30.170">
    <property type="match status" value="1"/>
</dbReference>
<dbReference type="PANTHER" id="PTHR30469">
    <property type="entry name" value="MULTIDRUG RESISTANCE PROTEIN MDTA"/>
    <property type="match status" value="1"/>
</dbReference>
<comment type="similarity">
    <text evidence="1">Belongs to the membrane fusion protein (MFP) (TC 8.A.1) family.</text>
</comment>
<evidence type="ECO:0000313" key="5">
    <source>
        <dbReference type="EMBL" id="WDR03896.1"/>
    </source>
</evidence>
<dbReference type="EMBL" id="CP118246">
    <property type="protein sequence ID" value="WDR03896.1"/>
    <property type="molecule type" value="Genomic_DNA"/>
</dbReference>
<evidence type="ECO:0000256" key="2">
    <source>
        <dbReference type="SAM" id="MobiDB-lite"/>
    </source>
</evidence>
<reference evidence="5 6" key="1">
    <citation type="submission" date="2023-02" db="EMBL/GenBank/DDBJ databases">
        <title>Devosia algicola sp. nov., isolated from the phycosphere of marine algae.</title>
        <authorList>
            <person name="Kim J.M."/>
            <person name="Lee J.K."/>
            <person name="Choi B.J."/>
            <person name="Bayburt H."/>
            <person name="Jeon C.O."/>
        </authorList>
    </citation>
    <scope>NUCLEOTIDE SEQUENCE [LARGE SCALE GENOMIC DNA]</scope>
    <source>
        <strain evidence="5 6">G20-9</strain>
    </source>
</reference>
<protein>
    <submittedName>
        <fullName evidence="5">Efflux RND transporter periplasmic adaptor subunit</fullName>
    </submittedName>
</protein>
<feature type="domain" description="CusB-like beta-barrel" evidence="4">
    <location>
        <begin position="215"/>
        <end position="284"/>
    </location>
</feature>
<dbReference type="InterPro" id="IPR006143">
    <property type="entry name" value="RND_pump_MFP"/>
</dbReference>
<dbReference type="NCBIfam" id="TIGR01730">
    <property type="entry name" value="RND_mfp"/>
    <property type="match status" value="1"/>
</dbReference>
<dbReference type="Gene3D" id="1.10.287.470">
    <property type="entry name" value="Helix hairpin bin"/>
    <property type="match status" value="1"/>
</dbReference>
<dbReference type="InterPro" id="IPR058625">
    <property type="entry name" value="MdtA-like_BSH"/>
</dbReference>
<organism evidence="5 6">
    <name type="scientific">Devosia algicola</name>
    <dbReference type="NCBI Taxonomy" id="3026418"/>
    <lineage>
        <taxon>Bacteria</taxon>
        <taxon>Pseudomonadati</taxon>
        <taxon>Pseudomonadota</taxon>
        <taxon>Alphaproteobacteria</taxon>
        <taxon>Hyphomicrobiales</taxon>
        <taxon>Devosiaceae</taxon>
        <taxon>Devosia</taxon>
    </lineage>
</organism>
<proteinExistence type="inferred from homology"/>
<dbReference type="InterPro" id="IPR058792">
    <property type="entry name" value="Beta-barrel_RND_2"/>
</dbReference>
<dbReference type="RefSeq" id="WP_282220283.1">
    <property type="nucleotide sequence ID" value="NZ_CP118246.1"/>
</dbReference>
<dbReference type="Gene3D" id="2.40.50.100">
    <property type="match status" value="1"/>
</dbReference>
<evidence type="ECO:0000259" key="4">
    <source>
        <dbReference type="Pfam" id="PF25954"/>
    </source>
</evidence>
<evidence type="ECO:0000259" key="3">
    <source>
        <dbReference type="Pfam" id="PF25917"/>
    </source>
</evidence>
<gene>
    <name evidence="5" type="ORF">PSQ19_07655</name>
</gene>
<dbReference type="PANTHER" id="PTHR30469:SF11">
    <property type="entry name" value="BLL4320 PROTEIN"/>
    <property type="match status" value="1"/>
</dbReference>
<evidence type="ECO:0000313" key="6">
    <source>
        <dbReference type="Proteomes" id="UP001220530"/>
    </source>
</evidence>
<dbReference type="Pfam" id="PF25954">
    <property type="entry name" value="Beta-barrel_RND_2"/>
    <property type="match status" value="1"/>
</dbReference>
<dbReference type="Pfam" id="PF25917">
    <property type="entry name" value="BSH_RND"/>
    <property type="match status" value="1"/>
</dbReference>
<accession>A0ABY7YRI2</accession>
<sequence length="408" mass="42052">MPGANQTLADFGIVLPGAASAQAATGEAASAAAGSAQARAPGRGAGGRGGRTSSVVTSAVVMATINDTLSAIGQGNAIHSVTVGSPSGGKLEELLVSPGDAVKAGQTIGRLDATKEKIDFDLAQLAATDADATLERNQGLARSDLVAGSALATVQLAADKAHLQLRTAEDALERRTIVSPIDGTVGLIQVRPGNYLSAQAAVTTVEDASSILIDFWVPERYATSISKGMPVDVRAVALPGLAIEGVVSAVDNKIDQQSRTLQVEARVANIDNALRPGMSFSVGLKFAGEEFPAVNPLAIQWSAEGSYVWRFDNGKANKVMAEIVQRNSDGVLVKGDLKPGDAVITEGILQLSEGATVTLLDGPGAAAQTNDGPPTRPRSLGTSVSIQQQNERGVCWRHCLCADRCWPS</sequence>
<evidence type="ECO:0000256" key="1">
    <source>
        <dbReference type="ARBA" id="ARBA00009477"/>
    </source>
</evidence>
<dbReference type="SUPFAM" id="SSF111369">
    <property type="entry name" value="HlyD-like secretion proteins"/>
    <property type="match status" value="1"/>
</dbReference>
<feature type="domain" description="Multidrug resistance protein MdtA-like barrel-sandwich hybrid" evidence="3">
    <location>
        <begin position="80"/>
        <end position="201"/>
    </location>
</feature>
<keyword evidence="6" id="KW-1185">Reference proteome</keyword>
<dbReference type="Gene3D" id="2.40.420.20">
    <property type="match status" value="1"/>
</dbReference>
<dbReference type="Proteomes" id="UP001220530">
    <property type="component" value="Chromosome"/>
</dbReference>